<evidence type="ECO:0000313" key="6">
    <source>
        <dbReference type="EMBL" id="MBB1519573.1"/>
    </source>
</evidence>
<dbReference type="SUPFAM" id="SSF53850">
    <property type="entry name" value="Periplasmic binding protein-like II"/>
    <property type="match status" value="1"/>
</dbReference>
<dbReference type="InterPro" id="IPR000847">
    <property type="entry name" value="LysR_HTH_N"/>
</dbReference>
<dbReference type="CDD" id="cd08422">
    <property type="entry name" value="PBP2_CrgA_like"/>
    <property type="match status" value="1"/>
</dbReference>
<dbReference type="RefSeq" id="WP_182833583.1">
    <property type="nucleotide sequence ID" value="NZ_JACJFN010000002.1"/>
</dbReference>
<dbReference type="PANTHER" id="PTHR30537">
    <property type="entry name" value="HTH-TYPE TRANSCRIPTIONAL REGULATOR"/>
    <property type="match status" value="1"/>
</dbReference>
<accession>A0A7W4DBL1</accession>
<comment type="caution">
    <text evidence="6">The sequence shown here is derived from an EMBL/GenBank/DDBJ whole genome shotgun (WGS) entry which is preliminary data.</text>
</comment>
<dbReference type="PANTHER" id="PTHR30537:SF5">
    <property type="entry name" value="HTH-TYPE TRANSCRIPTIONAL ACTIVATOR TTDR-RELATED"/>
    <property type="match status" value="1"/>
</dbReference>
<evidence type="ECO:0000256" key="1">
    <source>
        <dbReference type="ARBA" id="ARBA00009437"/>
    </source>
</evidence>
<proteinExistence type="inferred from homology"/>
<dbReference type="PROSITE" id="PS50931">
    <property type="entry name" value="HTH_LYSR"/>
    <property type="match status" value="1"/>
</dbReference>
<keyword evidence="4" id="KW-0804">Transcription</keyword>
<organism evidence="6 7">
    <name type="scientific">Aquipseudomonas guryensis</name>
    <dbReference type="NCBI Taxonomy" id="2759165"/>
    <lineage>
        <taxon>Bacteria</taxon>
        <taxon>Pseudomonadati</taxon>
        <taxon>Pseudomonadota</taxon>
        <taxon>Gammaproteobacteria</taxon>
        <taxon>Pseudomonadales</taxon>
        <taxon>Pseudomonadaceae</taxon>
        <taxon>Aquipseudomonas</taxon>
    </lineage>
</organism>
<dbReference type="InterPro" id="IPR058163">
    <property type="entry name" value="LysR-type_TF_proteobact-type"/>
</dbReference>
<dbReference type="GO" id="GO:0043565">
    <property type="term" value="F:sequence-specific DNA binding"/>
    <property type="evidence" value="ECO:0007669"/>
    <property type="project" value="TreeGrafter"/>
</dbReference>
<dbReference type="EMBL" id="JACJFN010000002">
    <property type="protein sequence ID" value="MBB1519573.1"/>
    <property type="molecule type" value="Genomic_DNA"/>
</dbReference>
<dbReference type="Pfam" id="PF00126">
    <property type="entry name" value="HTH_1"/>
    <property type="match status" value="1"/>
</dbReference>
<dbReference type="GO" id="GO:0006351">
    <property type="term" value="P:DNA-templated transcription"/>
    <property type="evidence" value="ECO:0007669"/>
    <property type="project" value="TreeGrafter"/>
</dbReference>
<feature type="domain" description="HTH lysR-type" evidence="5">
    <location>
        <begin position="1"/>
        <end position="62"/>
    </location>
</feature>
<dbReference type="AlphaFoldDB" id="A0A7W4DBL1"/>
<comment type="similarity">
    <text evidence="1">Belongs to the LysR transcriptional regulatory family.</text>
</comment>
<evidence type="ECO:0000259" key="5">
    <source>
        <dbReference type="PROSITE" id="PS50931"/>
    </source>
</evidence>
<dbReference type="Proteomes" id="UP000581189">
    <property type="component" value="Unassembled WGS sequence"/>
</dbReference>
<protein>
    <submittedName>
        <fullName evidence="6">LysR family transcriptional regulator</fullName>
    </submittedName>
</protein>
<dbReference type="Pfam" id="PF03466">
    <property type="entry name" value="LysR_substrate"/>
    <property type="match status" value="1"/>
</dbReference>
<gene>
    <name evidence="6" type="ORF">H3H45_10020</name>
</gene>
<reference evidence="6 7" key="1">
    <citation type="submission" date="2020-08" db="EMBL/GenBank/DDBJ databases">
        <authorList>
            <person name="Kim C.M."/>
        </authorList>
    </citation>
    <scope>NUCLEOTIDE SEQUENCE [LARGE SCALE GENOMIC DNA]</scope>
    <source>
        <strain evidence="6 7">SR9</strain>
    </source>
</reference>
<keyword evidence="7" id="KW-1185">Reference proteome</keyword>
<dbReference type="GO" id="GO:0003700">
    <property type="term" value="F:DNA-binding transcription factor activity"/>
    <property type="evidence" value="ECO:0007669"/>
    <property type="project" value="InterPro"/>
</dbReference>
<name>A0A7W4DBL1_9GAMM</name>
<dbReference type="InterPro" id="IPR005119">
    <property type="entry name" value="LysR_subst-bd"/>
</dbReference>
<sequence length="319" mass="34972">MNPPQLSDQLDLFLAVLESGSFSAAARLYQLTPSAVARRMDSLEQALGVSLFLRNTHAVRATPAGVAFAERSRRVLDELRLARAEAVSLSSAQEGLIRIDAPSPFGRRHLAPAIADFLALNPGLDVQLRLIDSFIDLDGEHLGEVDLVIRIGPLGDSRLVATPLASMMRIACASPSYLRQRGTPLSPQELAGHDGLDWATLAPPYAWRFAHQGKLQLCRPGRLRMTSNNCETLIHGVCNGLGIAHLPTWLASEYLLRGELQPLFCDNGLPPPEPSSIYALRLERETSPRVRLLLAFLSERFGHPPPWDQALHNRLPIGS</sequence>
<dbReference type="InterPro" id="IPR036388">
    <property type="entry name" value="WH-like_DNA-bd_sf"/>
</dbReference>
<dbReference type="Gene3D" id="1.10.10.10">
    <property type="entry name" value="Winged helix-like DNA-binding domain superfamily/Winged helix DNA-binding domain"/>
    <property type="match status" value="1"/>
</dbReference>
<dbReference type="Gene3D" id="3.40.190.290">
    <property type="match status" value="1"/>
</dbReference>
<evidence type="ECO:0000313" key="7">
    <source>
        <dbReference type="Proteomes" id="UP000581189"/>
    </source>
</evidence>
<evidence type="ECO:0000256" key="2">
    <source>
        <dbReference type="ARBA" id="ARBA00023015"/>
    </source>
</evidence>
<dbReference type="SUPFAM" id="SSF46785">
    <property type="entry name" value="Winged helix' DNA-binding domain"/>
    <property type="match status" value="1"/>
</dbReference>
<keyword evidence="2" id="KW-0805">Transcription regulation</keyword>
<keyword evidence="3" id="KW-0238">DNA-binding</keyword>
<dbReference type="InterPro" id="IPR036390">
    <property type="entry name" value="WH_DNA-bd_sf"/>
</dbReference>
<evidence type="ECO:0000256" key="3">
    <source>
        <dbReference type="ARBA" id="ARBA00023125"/>
    </source>
</evidence>
<evidence type="ECO:0000256" key="4">
    <source>
        <dbReference type="ARBA" id="ARBA00023163"/>
    </source>
</evidence>